<dbReference type="CDD" id="cd04584">
    <property type="entry name" value="CBS_pair_AcuB_like"/>
    <property type="match status" value="1"/>
</dbReference>
<evidence type="ECO:0000313" key="5">
    <source>
        <dbReference type="Proteomes" id="UP000015380"/>
    </source>
</evidence>
<dbReference type="KEGG" id="cza:CYCME_1301"/>
<dbReference type="InterPro" id="IPR046342">
    <property type="entry name" value="CBS_dom_sf"/>
</dbReference>
<protein>
    <submittedName>
        <fullName evidence="4">CBS domain protein AcuB</fullName>
    </submittedName>
</protein>
<dbReference type="PANTHER" id="PTHR43080">
    <property type="entry name" value="CBS DOMAIN-CONTAINING PROTEIN CBSX3, MITOCHONDRIAL"/>
    <property type="match status" value="1"/>
</dbReference>
<proteinExistence type="predicted"/>
<dbReference type="Proteomes" id="UP000015380">
    <property type="component" value="Chromosome"/>
</dbReference>
<reference evidence="5" key="2">
    <citation type="journal article" date="2016" name="Environ. Microbiol. Rep.">
        <title>Analysis of defence systems and a conjugative IncP-1 plasmid in the marine polyaromatic hydrocarbons-degrading bacterium Cycloclasticus sp. 78-ME.</title>
        <authorList>
            <person name="Yakimov M.M."/>
            <person name="Crisafi F."/>
            <person name="Messina E."/>
            <person name="Smedile F."/>
            <person name="Lopatina A."/>
            <person name="Denaro R."/>
            <person name="Pieper D.H."/>
            <person name="Golyshin P.N."/>
            <person name="Giuliano L."/>
        </authorList>
    </citation>
    <scope>NUCLEOTIDE SEQUENCE [LARGE SCALE GENOMIC DNA]</scope>
    <source>
        <strain evidence="5">78-ME</strain>
    </source>
</reference>
<dbReference type="Gene3D" id="3.10.580.10">
    <property type="entry name" value="CBS-domain"/>
    <property type="match status" value="1"/>
</dbReference>
<dbReference type="HOGENOM" id="CLU_1308411_0_0_6"/>
<dbReference type="EMBL" id="CP005996">
    <property type="protein sequence ID" value="AGS39630.1"/>
    <property type="molecule type" value="Genomic_DNA"/>
</dbReference>
<evidence type="ECO:0000313" key="4">
    <source>
        <dbReference type="EMBL" id="AGS39630.1"/>
    </source>
</evidence>
<name>S5TWT8_9GAMM</name>
<evidence type="ECO:0000256" key="2">
    <source>
        <dbReference type="PROSITE-ProRule" id="PRU00703"/>
    </source>
</evidence>
<dbReference type="eggNOG" id="COG0517">
    <property type="taxonomic scope" value="Bacteria"/>
</dbReference>
<reference evidence="4 5" key="1">
    <citation type="submission" date="2013-05" db="EMBL/GenBank/DDBJ databases">
        <title>Between feast and famine: a lifestyle of most important marine PAH-degrading bacterium Cycloclasticus sp. 7ME.</title>
        <authorList>
            <person name="Yakimov M.M."/>
            <person name="Messina E."/>
            <person name="Genovese M."/>
            <person name="Denaro R."/>
            <person name="Crisafi F."/>
            <person name="Russo D."/>
            <person name="Cappello S."/>
            <person name="Santisi S."/>
            <person name="Smedile F."/>
            <person name="Golyshina O.V."/>
            <person name="Tran H."/>
            <person name="Pieper D.H."/>
            <person name="Golyshin P.N."/>
            <person name="Giuliano L."/>
        </authorList>
    </citation>
    <scope>NUCLEOTIDE SEQUENCE [LARGE SCALE GENOMIC DNA]</scope>
    <source>
        <strain evidence="4 5">78-ME</strain>
    </source>
</reference>
<dbReference type="SUPFAM" id="SSF54631">
    <property type="entry name" value="CBS-domain pair"/>
    <property type="match status" value="1"/>
</dbReference>
<sequence>MTFFVQGLSIHEQMPFGRVFKKSAVKETDAVDAIHGLDETEHRNDPVKHGQQHDAAQAYQSIKHVPRIPNVVLAEHIMISPVVTLDPQATTSNALTLFRSSQLRHLPVVSSTGELIGIVSERDVLRHLAGITESYQQLAEAHKVKRVTDVMQSPVLTASGDTDVRYVARLFVEQRIGALPIVTEGVIAGIITRSDVLKAVMRHFVLELWV</sequence>
<dbReference type="AlphaFoldDB" id="S5TWT8"/>
<dbReference type="PATRIC" id="fig|1198232.3.peg.1296"/>
<feature type="domain" description="CBS" evidence="3">
    <location>
        <begin position="78"/>
        <end position="134"/>
    </location>
</feature>
<evidence type="ECO:0000259" key="3">
    <source>
        <dbReference type="PROSITE" id="PS51371"/>
    </source>
</evidence>
<evidence type="ECO:0000256" key="1">
    <source>
        <dbReference type="ARBA" id="ARBA00023122"/>
    </source>
</evidence>
<accession>S5TWT8</accession>
<dbReference type="RefSeq" id="WP_020932478.1">
    <property type="nucleotide sequence ID" value="NC_021917.1"/>
</dbReference>
<keyword evidence="5" id="KW-1185">Reference proteome</keyword>
<dbReference type="PANTHER" id="PTHR43080:SF2">
    <property type="entry name" value="CBS DOMAIN-CONTAINING PROTEIN"/>
    <property type="match status" value="1"/>
</dbReference>
<organism evidence="4 5">
    <name type="scientific">Cycloclasticus zancles 78-ME</name>
    <dbReference type="NCBI Taxonomy" id="1198232"/>
    <lineage>
        <taxon>Bacteria</taxon>
        <taxon>Pseudomonadati</taxon>
        <taxon>Pseudomonadota</taxon>
        <taxon>Gammaproteobacteria</taxon>
        <taxon>Thiotrichales</taxon>
        <taxon>Piscirickettsiaceae</taxon>
        <taxon>Cycloclasticus</taxon>
    </lineage>
</organism>
<dbReference type="InterPro" id="IPR000644">
    <property type="entry name" value="CBS_dom"/>
</dbReference>
<dbReference type="Pfam" id="PF00571">
    <property type="entry name" value="CBS"/>
    <property type="match status" value="2"/>
</dbReference>
<dbReference type="PROSITE" id="PS51371">
    <property type="entry name" value="CBS"/>
    <property type="match status" value="2"/>
</dbReference>
<feature type="domain" description="CBS" evidence="3">
    <location>
        <begin position="151"/>
        <end position="208"/>
    </location>
</feature>
<keyword evidence="1 2" id="KW-0129">CBS domain</keyword>
<dbReference type="SMART" id="SM00116">
    <property type="entry name" value="CBS"/>
    <property type="match status" value="2"/>
</dbReference>
<gene>
    <name evidence="4" type="ORF">CYCME_1301</name>
</gene>
<dbReference type="InterPro" id="IPR051257">
    <property type="entry name" value="Diverse_CBS-Domain"/>
</dbReference>